<reference evidence="1 2" key="1">
    <citation type="submission" date="2023-09" db="EMBL/GenBank/DDBJ databases">
        <title>Different Types of Thermotolerant Ring-Cleaving Dioxygenases derived from Aeribacillus composti HB-1 applied for multiple aromatic hydrocarbons removal.</title>
        <authorList>
            <person name="Cao L."/>
            <person name="Li M."/>
            <person name="Ma T."/>
        </authorList>
    </citation>
    <scope>NUCLEOTIDE SEQUENCE [LARGE SCALE GENOMIC DNA]</scope>
    <source>
        <strain evidence="1 2">HB-1</strain>
    </source>
</reference>
<dbReference type="GeneID" id="301126298"/>
<sequence length="54" mass="5988">MFGKQKPPSLEKILGQLDKRNKQMDAKDMLAEVKRLNTLFGGSIMNPLGKKGGE</sequence>
<evidence type="ECO:0000313" key="1">
    <source>
        <dbReference type="EMBL" id="WNF31635.1"/>
    </source>
</evidence>
<dbReference type="RefSeq" id="WP_311066166.1">
    <property type="nucleotide sequence ID" value="NZ_CP134501.1"/>
</dbReference>
<protein>
    <submittedName>
        <fullName evidence="1">Uncharacterized protein</fullName>
    </submittedName>
</protein>
<organism evidence="1 2">
    <name type="scientific">Aeribacillus composti</name>
    <dbReference type="NCBI Taxonomy" id="1868734"/>
    <lineage>
        <taxon>Bacteria</taxon>
        <taxon>Bacillati</taxon>
        <taxon>Bacillota</taxon>
        <taxon>Bacilli</taxon>
        <taxon>Bacillales</taxon>
        <taxon>Bacillaceae</taxon>
        <taxon>Aeribacillus</taxon>
    </lineage>
</organism>
<accession>A0ABY9W721</accession>
<proteinExistence type="predicted"/>
<dbReference type="EMBL" id="CP134501">
    <property type="protein sequence ID" value="WNF31635.1"/>
    <property type="molecule type" value="Genomic_DNA"/>
</dbReference>
<dbReference type="Proteomes" id="UP001303701">
    <property type="component" value="Chromosome"/>
</dbReference>
<name>A0ABY9W721_9BACI</name>
<gene>
    <name evidence="1" type="ORF">RI196_09960</name>
</gene>
<evidence type="ECO:0000313" key="2">
    <source>
        <dbReference type="Proteomes" id="UP001303701"/>
    </source>
</evidence>
<keyword evidence="2" id="KW-1185">Reference proteome</keyword>